<comment type="caution">
    <text evidence="2">The sequence shown here is derived from an EMBL/GenBank/DDBJ whole genome shotgun (WGS) entry which is preliminary data.</text>
</comment>
<dbReference type="RefSeq" id="WP_178645500.1">
    <property type="nucleotide sequence ID" value="NZ_JBBMEJ010000015.1"/>
</dbReference>
<proteinExistence type="predicted"/>
<accession>A0ABV1BHN5</accession>
<dbReference type="EMBL" id="JBBMEJ010000015">
    <property type="protein sequence ID" value="MEQ2371711.1"/>
    <property type="molecule type" value="Genomic_DNA"/>
</dbReference>
<gene>
    <name evidence="2" type="ORF">WMO28_12400</name>
</gene>
<feature type="domain" description="Cysteine-rich small" evidence="1">
    <location>
        <begin position="13"/>
        <end position="91"/>
    </location>
</feature>
<organism evidence="2 3">
    <name type="scientific">Blautia aquisgranensis</name>
    <dbReference type="NCBI Taxonomy" id="3133153"/>
    <lineage>
        <taxon>Bacteria</taxon>
        <taxon>Bacillati</taxon>
        <taxon>Bacillota</taxon>
        <taxon>Clostridia</taxon>
        <taxon>Lachnospirales</taxon>
        <taxon>Lachnospiraceae</taxon>
        <taxon>Blautia</taxon>
    </lineage>
</organism>
<protein>
    <submittedName>
        <fullName evidence="2">Cysteine-rich small domain-containing protein</fullName>
    </submittedName>
</protein>
<reference evidence="2 3" key="1">
    <citation type="submission" date="2024-03" db="EMBL/GenBank/DDBJ databases">
        <title>Human intestinal bacterial collection.</title>
        <authorList>
            <person name="Pauvert C."/>
            <person name="Hitch T.C.A."/>
            <person name="Clavel T."/>
        </authorList>
    </citation>
    <scope>NUCLEOTIDE SEQUENCE [LARGE SCALE GENOMIC DNA]</scope>
    <source>
        <strain evidence="2 3">CLA-JM-H16</strain>
    </source>
</reference>
<dbReference type="Proteomes" id="UP001473063">
    <property type="component" value="Unassembled WGS sequence"/>
</dbReference>
<evidence type="ECO:0000313" key="3">
    <source>
        <dbReference type="Proteomes" id="UP001473063"/>
    </source>
</evidence>
<dbReference type="InterPro" id="IPR007212">
    <property type="entry name" value="Zf-like"/>
</dbReference>
<name>A0ABV1BHN5_9FIRM</name>
<evidence type="ECO:0000313" key="2">
    <source>
        <dbReference type="EMBL" id="MEQ2371711.1"/>
    </source>
</evidence>
<evidence type="ECO:0000259" key="1">
    <source>
        <dbReference type="Pfam" id="PF04071"/>
    </source>
</evidence>
<keyword evidence="3" id="KW-1185">Reference proteome</keyword>
<dbReference type="Pfam" id="PF04071">
    <property type="entry name" value="zf-like"/>
    <property type="match status" value="1"/>
</dbReference>
<sequence>MAKPYWEGKEFSYYSHKKCEYFPCHTGADPDNFNCLFCYCPLYALGDKCGGNFRFLDSGIKDCSRCKLPHRRENYGYITGKYKELADLVRKQRENTEENVKKPY</sequence>